<organism evidence="3 4">
    <name type="scientific">Aequorivita echinoideorum</name>
    <dbReference type="NCBI Taxonomy" id="1549647"/>
    <lineage>
        <taxon>Bacteria</taxon>
        <taxon>Pseudomonadati</taxon>
        <taxon>Bacteroidota</taxon>
        <taxon>Flavobacteriia</taxon>
        <taxon>Flavobacteriales</taxon>
        <taxon>Flavobacteriaceae</taxon>
        <taxon>Aequorivita</taxon>
    </lineage>
</organism>
<evidence type="ECO:0000313" key="3">
    <source>
        <dbReference type="EMBL" id="MBT0608761.1"/>
    </source>
</evidence>
<accession>A0ABS5S6D2</accession>
<dbReference type="EMBL" id="JAHCTB010000004">
    <property type="protein sequence ID" value="MBT0608761.1"/>
    <property type="molecule type" value="Genomic_DNA"/>
</dbReference>
<evidence type="ECO:0000259" key="2">
    <source>
        <dbReference type="PROSITE" id="PS50943"/>
    </source>
</evidence>
<dbReference type="SUPFAM" id="SSF47413">
    <property type="entry name" value="lambda repressor-like DNA-binding domains"/>
    <property type="match status" value="1"/>
</dbReference>
<dbReference type="RefSeq" id="WP_214113705.1">
    <property type="nucleotide sequence ID" value="NZ_JAHCTB010000004.1"/>
</dbReference>
<feature type="domain" description="HTH cro/C1-type" evidence="2">
    <location>
        <begin position="20"/>
        <end position="66"/>
    </location>
</feature>
<feature type="region of interest" description="Disordered" evidence="1">
    <location>
        <begin position="72"/>
        <end position="108"/>
    </location>
</feature>
<feature type="compositionally biased region" description="Basic and acidic residues" evidence="1">
    <location>
        <begin position="79"/>
        <end position="102"/>
    </location>
</feature>
<dbReference type="SMART" id="SM00530">
    <property type="entry name" value="HTH_XRE"/>
    <property type="match status" value="1"/>
</dbReference>
<reference evidence="3 4" key="1">
    <citation type="submission" date="2021-05" db="EMBL/GenBank/DDBJ databases">
        <title>Aequorivita echinoideorum JCM 30378 genome.</title>
        <authorList>
            <person name="Zhang H."/>
            <person name="Li C."/>
        </authorList>
    </citation>
    <scope>NUCLEOTIDE SEQUENCE [LARGE SCALE GENOMIC DNA]</scope>
    <source>
        <strain evidence="3 4">JCM30378</strain>
    </source>
</reference>
<evidence type="ECO:0000313" key="4">
    <source>
        <dbReference type="Proteomes" id="UP001297092"/>
    </source>
</evidence>
<sequence>MVNSEDFAKRLEKILEFYTLSATQFAYEMNFNRSTISHLLSGRNKPSLEFVMNLLKKFPEVNLYWLMDGKGTFPSSKVSESKIVEAKPEKTESPKNKNREPDLFSEISAKNHNEFSPLRNSDDSIERIVIFYKNGSFKSYQN</sequence>
<dbReference type="PROSITE" id="PS50943">
    <property type="entry name" value="HTH_CROC1"/>
    <property type="match status" value="1"/>
</dbReference>
<comment type="caution">
    <text evidence="3">The sequence shown here is derived from an EMBL/GenBank/DDBJ whole genome shotgun (WGS) entry which is preliminary data.</text>
</comment>
<dbReference type="Proteomes" id="UP001297092">
    <property type="component" value="Unassembled WGS sequence"/>
</dbReference>
<protein>
    <submittedName>
        <fullName evidence="3">Helix-turn-helix domain-containing protein</fullName>
    </submittedName>
</protein>
<name>A0ABS5S6D2_9FLAO</name>
<proteinExistence type="predicted"/>
<dbReference type="InterPro" id="IPR001387">
    <property type="entry name" value="Cro/C1-type_HTH"/>
</dbReference>
<gene>
    <name evidence="3" type="ORF">KIV10_11255</name>
</gene>
<evidence type="ECO:0000256" key="1">
    <source>
        <dbReference type="SAM" id="MobiDB-lite"/>
    </source>
</evidence>
<dbReference type="InterPro" id="IPR010982">
    <property type="entry name" value="Lambda_DNA-bd_dom_sf"/>
</dbReference>
<dbReference type="CDD" id="cd00093">
    <property type="entry name" value="HTH_XRE"/>
    <property type="match status" value="1"/>
</dbReference>
<dbReference type="Gene3D" id="1.10.260.40">
    <property type="entry name" value="lambda repressor-like DNA-binding domains"/>
    <property type="match status" value="1"/>
</dbReference>
<keyword evidence="4" id="KW-1185">Reference proteome</keyword>